<organism evidence="2 3">
    <name type="scientific">Marinomonas spartinae</name>
    <dbReference type="NCBI Taxonomy" id="1792290"/>
    <lineage>
        <taxon>Bacteria</taxon>
        <taxon>Pseudomonadati</taxon>
        <taxon>Pseudomonadota</taxon>
        <taxon>Gammaproteobacteria</taxon>
        <taxon>Oceanospirillales</taxon>
        <taxon>Oceanospirillaceae</taxon>
        <taxon>Marinomonas</taxon>
    </lineage>
</organism>
<dbReference type="Gene3D" id="1.10.10.60">
    <property type="entry name" value="Homeodomain-like"/>
    <property type="match status" value="1"/>
</dbReference>
<feature type="domain" description="HTH araC/xylS-type" evidence="1">
    <location>
        <begin position="166"/>
        <end position="269"/>
    </location>
</feature>
<dbReference type="AlphaFoldDB" id="A0A1A8TDV7"/>
<evidence type="ECO:0000259" key="1">
    <source>
        <dbReference type="PROSITE" id="PS01124"/>
    </source>
</evidence>
<protein>
    <submittedName>
        <fullName evidence="2">Helix-turn-helix domain protein</fullName>
    </submittedName>
</protein>
<name>A0A1A8TDV7_9GAMM</name>
<dbReference type="InterPro" id="IPR018060">
    <property type="entry name" value="HTH_AraC"/>
</dbReference>
<sequence length="285" mass="32883">MAEKVIKKDFFMNYRSIPIQYCFSSDFEDYKECIVNYKNISVLYYQFHASSDHTMVVADGCADIQFCCDQDNVSSTIWGSVLTPQHIKFNAGKTYYGIRLSTSVSRRLSFFHYSELINTGVSLSGLNCFGKELSEKIALAQNFKKRILLTQQWLTAFGFFEPQKMDFIDHSINKILEDRGNMKISALAEYIGSSERLIRDKFTNAVGMSPKQYSRIVRFQSLIELILFDGRHKLLSLNDLISSSYYDESHLSKEVKFFADMTPKQFIKETSNVVIRRNTIASSLY</sequence>
<evidence type="ECO:0000313" key="3">
    <source>
        <dbReference type="Proteomes" id="UP000092544"/>
    </source>
</evidence>
<reference evidence="2 3" key="1">
    <citation type="submission" date="2016-06" db="EMBL/GenBank/DDBJ databases">
        <authorList>
            <person name="Kjaerup R.B."/>
            <person name="Dalgaard T.S."/>
            <person name="Juul-Madsen H.R."/>
        </authorList>
    </citation>
    <scope>NUCLEOTIDE SEQUENCE [LARGE SCALE GENOMIC DNA]</scope>
    <source>
        <strain evidence="2 3">CECT 8886</strain>
    </source>
</reference>
<keyword evidence="3" id="KW-1185">Reference proteome</keyword>
<dbReference type="EMBL" id="FLOB01000003">
    <property type="protein sequence ID" value="SBS30544.1"/>
    <property type="molecule type" value="Genomic_DNA"/>
</dbReference>
<accession>A0A1A8TDV7</accession>
<dbReference type="SMART" id="SM00342">
    <property type="entry name" value="HTH_ARAC"/>
    <property type="match status" value="1"/>
</dbReference>
<dbReference type="PROSITE" id="PS01124">
    <property type="entry name" value="HTH_ARAC_FAMILY_2"/>
    <property type="match status" value="1"/>
</dbReference>
<gene>
    <name evidence="2" type="ORF">MSP8886_01849</name>
</gene>
<dbReference type="GO" id="GO:0003700">
    <property type="term" value="F:DNA-binding transcription factor activity"/>
    <property type="evidence" value="ECO:0007669"/>
    <property type="project" value="InterPro"/>
</dbReference>
<proteinExistence type="predicted"/>
<dbReference type="STRING" id="1792290.MSP8886_01849"/>
<evidence type="ECO:0000313" key="2">
    <source>
        <dbReference type="EMBL" id="SBS30544.1"/>
    </source>
</evidence>
<dbReference type="Proteomes" id="UP000092544">
    <property type="component" value="Unassembled WGS sequence"/>
</dbReference>
<dbReference type="GO" id="GO:0043565">
    <property type="term" value="F:sequence-specific DNA binding"/>
    <property type="evidence" value="ECO:0007669"/>
    <property type="project" value="InterPro"/>
</dbReference>